<keyword evidence="2" id="KW-0964">Secreted</keyword>
<dbReference type="PANTHER" id="PTHR38340:SF1">
    <property type="entry name" value="S-LAYER PROTEIN"/>
    <property type="match status" value="1"/>
</dbReference>
<feature type="region of interest" description="Disordered" evidence="3">
    <location>
        <begin position="408"/>
        <end position="430"/>
    </location>
</feature>
<evidence type="ECO:0000313" key="5">
    <source>
        <dbReference type="Proteomes" id="UP001177080"/>
    </source>
</evidence>
<accession>A0ABT8X8S8</accession>
<comment type="caution">
    <text evidence="4">The sequence shown here is derived from an EMBL/GenBank/DDBJ whole genome shotgun (WGS) entry which is preliminary data.</text>
</comment>
<dbReference type="PANTHER" id="PTHR38340">
    <property type="entry name" value="S-LAYER PROTEIN"/>
    <property type="match status" value="1"/>
</dbReference>
<dbReference type="InterPro" id="IPR018511">
    <property type="entry name" value="Hemolysin-typ_Ca-bd_CS"/>
</dbReference>
<dbReference type="Gene3D" id="2.60.40.60">
    <property type="entry name" value="Cadherins"/>
    <property type="match status" value="1"/>
</dbReference>
<dbReference type="Gene3D" id="2.150.10.10">
    <property type="entry name" value="Serralysin-like metalloprotease, C-terminal"/>
    <property type="match status" value="7"/>
</dbReference>
<gene>
    <name evidence="4" type="ORF">GB928_002930</name>
</gene>
<proteinExistence type="predicted"/>
<reference evidence="4" key="1">
    <citation type="submission" date="2022-04" db="EMBL/GenBank/DDBJ databases">
        <title>Shinella lacus sp. nov., a novel member of the genus Shinella from water.</title>
        <authorList>
            <person name="Deng Y."/>
        </authorList>
    </citation>
    <scope>NUCLEOTIDE SEQUENCE</scope>
    <source>
        <strain evidence="4">JCM 31239</strain>
    </source>
</reference>
<dbReference type="Proteomes" id="UP001177080">
    <property type="component" value="Unassembled WGS sequence"/>
</dbReference>
<name>A0ABT8X8S8_9HYPH</name>
<evidence type="ECO:0000256" key="2">
    <source>
        <dbReference type="ARBA" id="ARBA00022525"/>
    </source>
</evidence>
<evidence type="ECO:0008006" key="6">
    <source>
        <dbReference type="Google" id="ProtNLM"/>
    </source>
</evidence>
<sequence length="1065" mass="109332">MVKVYTILKNSDVSPDNDILLNPSSQVDIVGTDGTDLYFGSSQNDRIDGAGGDDFLGGFEGNDTLSGGVGDDFLFYCDSNYLSYIEKFAGPLSGISDELDRQFLEDEWYDIFNESAIDDPGADLSIDGGAGFNTGVIDLSFTSSLLSPLNLIADGTFTLPNGTTEISGIDAFWVRGTASADTINGGINDDRLYGGGGNDILKGDKGNDFLFGGDGEDNMNGGDGNDFIVSTNYFAHFLGTDYISGLTQIYIGTSVIQSDLYDTVINGGAGTDTAVIDFENSSSPVVFELKPDEVRNLPDLKTQIFQVEAMWVIDSKFDDSISAADGNYDDHFLSVGGSDSFDGKGGIDTYELIQGIGDIDIDLAAGRSGDDELINFENAIGSDGVNIITGNAKDNVLYGRAGGDTLKGGEGNDTLDGGADGDTLNGGGGEDTASYASSIGRVKVDLLNTGSNEGDAAGDSYISIENLVGSRRGDTLLGNNSANLIDGGLGRDTVHGLGGNDTFVASANNDSFNGGNDNDTLILSGKRSDYTITKTSSGFTIEDERGASFDGTDKVVSVETFVFSDQTRTASTLVNVAPSGVNFTQAGSLVENAAAGTVVGTLSGTDADGDPVTFTLDAAGNALFTRVGNQLLLKAGANIDFDTATNGSPTRTFEVTATDGRGGSTTETFVLQITNFKPDDIIQGDDGNNVLLGTDAADHIKGLDGNDKLIGGKGADRLNGGEGRDAAAYSNATAGVVASLAKPSSNTGDAAGDIYISIENLTGSIFADKLIGDGSVNTLNGGRGNDTLIGGAGADRLIGGSGADTASYSNATRGVVANLADASSNTRDADGDTYSSIENLTGSKFADKLLGNGSANTLNGGKGNDTLTGGGGADRLIGGSGTDTASYTGATKGVTASLAKASSNAGEAKGDTYSSIENLAGSRFADKLIGNTGDNKLSGGKGNDTLTGGAGADDLYGGAGKDTFVFKSVGDLSRFKSATDTIFDFSHGQGDRISLSAIDANTKVGGNQAFTFIGTQGFNDKAGELRFVKAASDTYVYGDRNGDGKADFVLHLDDRLNLVKGDFIL</sequence>
<dbReference type="InterPro" id="IPR011049">
    <property type="entry name" value="Serralysin-like_metalloprot_C"/>
</dbReference>
<feature type="compositionally biased region" description="Gly residues" evidence="3">
    <location>
        <begin position="418"/>
        <end position="430"/>
    </location>
</feature>
<dbReference type="Pfam" id="PF00353">
    <property type="entry name" value="HemolysinCabind"/>
    <property type="match status" value="10"/>
</dbReference>
<dbReference type="PRINTS" id="PR00313">
    <property type="entry name" value="CABNDNGRPT"/>
</dbReference>
<evidence type="ECO:0000313" key="4">
    <source>
        <dbReference type="EMBL" id="MDO6120135.1"/>
    </source>
</evidence>
<dbReference type="EMBL" id="WHSC02000001">
    <property type="protein sequence ID" value="MDO6120135.1"/>
    <property type="molecule type" value="Genomic_DNA"/>
</dbReference>
<evidence type="ECO:0000256" key="1">
    <source>
        <dbReference type="ARBA" id="ARBA00004613"/>
    </source>
</evidence>
<dbReference type="InterPro" id="IPR001343">
    <property type="entry name" value="Hemolysn_Ca-bd"/>
</dbReference>
<evidence type="ECO:0000256" key="3">
    <source>
        <dbReference type="SAM" id="MobiDB-lite"/>
    </source>
</evidence>
<keyword evidence="5" id="KW-1185">Reference proteome</keyword>
<dbReference type="PROSITE" id="PS00330">
    <property type="entry name" value="HEMOLYSIN_CALCIUM"/>
    <property type="match status" value="6"/>
</dbReference>
<dbReference type="RefSeq" id="WP_244758969.1">
    <property type="nucleotide sequence ID" value="NZ_JALJCJ010000001.1"/>
</dbReference>
<dbReference type="SUPFAM" id="SSF51120">
    <property type="entry name" value="beta-Roll"/>
    <property type="match status" value="8"/>
</dbReference>
<organism evidence="4 5">
    <name type="scientific">Shinella curvata</name>
    <dbReference type="NCBI Taxonomy" id="1817964"/>
    <lineage>
        <taxon>Bacteria</taxon>
        <taxon>Pseudomonadati</taxon>
        <taxon>Pseudomonadota</taxon>
        <taxon>Alphaproteobacteria</taxon>
        <taxon>Hyphomicrobiales</taxon>
        <taxon>Rhizobiaceae</taxon>
        <taxon>Shinella</taxon>
    </lineage>
</organism>
<comment type="subcellular location">
    <subcellularLocation>
        <location evidence="1">Secreted</location>
    </subcellularLocation>
</comment>
<dbReference type="InterPro" id="IPR050557">
    <property type="entry name" value="RTX_toxin/Mannuronan_C5-epim"/>
</dbReference>
<dbReference type="CDD" id="cd11304">
    <property type="entry name" value="Cadherin_repeat"/>
    <property type="match status" value="1"/>
</dbReference>
<protein>
    <recommendedName>
        <fullName evidence="6">Ca2+-binding RTX toxin-like protein</fullName>
    </recommendedName>
</protein>